<dbReference type="SUPFAM" id="SSF52151">
    <property type="entry name" value="FabD/lysophospholipase-like"/>
    <property type="match status" value="1"/>
</dbReference>
<evidence type="ECO:0000259" key="5">
    <source>
        <dbReference type="PROSITE" id="PS52004"/>
    </source>
</evidence>
<evidence type="ECO:0000313" key="7">
    <source>
        <dbReference type="Proteomes" id="UP000061839"/>
    </source>
</evidence>
<feature type="region of interest" description="Disordered" evidence="4">
    <location>
        <begin position="1053"/>
        <end position="1072"/>
    </location>
</feature>
<dbReference type="SMART" id="SM00825">
    <property type="entry name" value="PKS_KS"/>
    <property type="match status" value="1"/>
</dbReference>
<dbReference type="InterPro" id="IPR016035">
    <property type="entry name" value="Acyl_Trfase/lysoPLipase"/>
</dbReference>
<dbReference type="Pfam" id="PF01648">
    <property type="entry name" value="ACPS"/>
    <property type="match status" value="1"/>
</dbReference>
<feature type="domain" description="Ketosynthase family 3 (KS3)" evidence="5">
    <location>
        <begin position="2"/>
        <end position="472"/>
    </location>
</feature>
<keyword evidence="2" id="KW-0597">Phosphoprotein</keyword>
<dbReference type="Gene3D" id="3.40.366.10">
    <property type="entry name" value="Malonyl-Coenzyme A Acyl Carrier Protein, domain 2"/>
    <property type="match status" value="1"/>
</dbReference>
<evidence type="ECO:0000256" key="4">
    <source>
        <dbReference type="SAM" id="MobiDB-lite"/>
    </source>
</evidence>
<dbReference type="InterPro" id="IPR042104">
    <property type="entry name" value="PKS_dehydratase_sf"/>
</dbReference>
<gene>
    <name evidence="6" type="ORF">UM93_12080</name>
</gene>
<feature type="region of interest" description="Disordered" evidence="4">
    <location>
        <begin position="929"/>
        <end position="951"/>
    </location>
</feature>
<name>A0A0D4C147_9MICC</name>
<dbReference type="InterPro" id="IPR016039">
    <property type="entry name" value="Thiolase-like"/>
</dbReference>
<dbReference type="InterPro" id="IPR052568">
    <property type="entry name" value="PKS-FAS_Synthase"/>
</dbReference>
<dbReference type="Pfam" id="PF00109">
    <property type="entry name" value="ketoacyl-synt"/>
    <property type="match status" value="1"/>
</dbReference>
<evidence type="ECO:0000256" key="2">
    <source>
        <dbReference type="ARBA" id="ARBA00022553"/>
    </source>
</evidence>
<dbReference type="InterPro" id="IPR029069">
    <property type="entry name" value="HotDog_dom_sf"/>
</dbReference>
<organism evidence="6 7">
    <name type="scientific">Psychromicrobium lacuslunae</name>
    <dbReference type="NCBI Taxonomy" id="1618207"/>
    <lineage>
        <taxon>Bacteria</taxon>
        <taxon>Bacillati</taxon>
        <taxon>Actinomycetota</taxon>
        <taxon>Actinomycetes</taxon>
        <taxon>Micrococcales</taxon>
        <taxon>Micrococcaceae</taxon>
        <taxon>Psychromicrobium</taxon>
    </lineage>
</organism>
<protein>
    <recommendedName>
        <fullName evidence="5">Ketosynthase family 3 (KS3) domain-containing protein</fullName>
    </recommendedName>
</protein>
<dbReference type="GO" id="GO:0006633">
    <property type="term" value="P:fatty acid biosynthetic process"/>
    <property type="evidence" value="ECO:0007669"/>
    <property type="project" value="InterPro"/>
</dbReference>
<sequence length="1601" mass="171228">MQQPIAVVGMAAFFPGAKNLQEFRDNLFAGTDAISEVPEGRWQPELYHPEASSEPASSDRFYCRRGGFVADFPEVSVARFGIMPSSIEGAEPDQLIALEMAAAALADAGAWGPEGLVAGLDRSRVGIVLGRGGYLAPGVVRLNQRVRTAHQLVSTLRQLMPDLTEQKLDKIKQAFLEQLGPDRPDTAIGLVPNLAASRVANRLDLRGPAYTVDGACASSLLAVDHAVQELESGRCDLVLAGGVHHAHDVTLWSVFTQLRALSVAQQSRPFDAESDGILIGEGTGVLAFKRLEDAVRDGDRVYATIRGSGVASDGRTSSLMNPDPGGQSRAVRSAWQQAGIDPAGAASVGLIEAHGTGTPAGDASELTTLAEVFGAADPVGPKPVIGSVKSMIGHAMPAAGAAGLIKAVLAVYHGVLPPTLGISQPHPGLATTRFAPLSQPAEWATDPRQPLRRAGVNAFGFGGINAHLVVEQLPGQAAQPVLIGTELFDADGVRSAPSTATPVPALSAAPVLLLSADSVPELQQILALDDDELVGKIGADPGTGAVRLAILAPGKKQLSMARKAVSRGKAWHGRGDVWFRPGPLSADSERAGVGNQAGLGSRSEPLGSAELAFVCPGLEAEFKPNVADVISHFGLPPLRGAAGAGADGGATELVGNTQLQGSAVLQVSRILAAALQQLGVQPDAVAGHSVGEWAAMVLGGIYDSARVDEFLDASGMSDAQFPGLSFAVIGAPAQQVLAELAGQQEVVLSHDNSPLQSMICGPEDEVAELVQKFRAQGHVSRVLPFVSGFHTPMFAQYLDQLENLTGNLEMRAAQIPVWSATTVAPFPDDQQQIREIFVRHLLETVRFRELIEQMYQAGHRIFVQLGPGQMGSLITDTLGEREHLVVSANSAQRQGLDQLRNVLAALWSCGRQVDLSFLGVNSVAATGSVEPAAEREAARRTGPLSRLDLTSPVTKLSEQAAAALASELAAQSNQPSSTAVKELANSGNLNPQLATELSALLAETNQLVDSVMSAALKAPSQAQPAIQASPSLAEPPTSIPQAVPVAVIAPALDGPSQPAIPSQPSPPEPRSLEISLQTMPHLADHSFFSQRADWPEFSDRFPVVPGTTIIRLLMDEAERLSGQHAVAVHSVRFNQWVELTEPRRLEITASWIDDSRLAMSFGGFSHCTVELAEHYNVPESEPWLVNLETEGPSGLTEVSEMYSKRWMFHGPQYQGIVAVHGVGPEHIRGRIVAKPAPGALLDNVGQLAGYWLMSRFTERSTVFPAGMQTIKFFGPDPAPGSEIDCLLRITEVNDDFFQADGQLLHDGKIWCELTGWQDRRFDSAPNIRQMDEAIEHHAFAHPQPGGWVLMPDYWPDLASRDLTMRKYLAKQERLEHQASAPRGRRQRLLGKVALKDAVRLELWKSQPGQAIFPAEIAIDHLASGQPVVAGLHGRELPELDVSVAHCEDLGVAMVRRRKDKKNQQTQLNGVGIDLEVIGHRSESFREIAFTENERELLGRLEPSALGAEDAIEAQAWPTRFWAAKEAVGKALGTGLAGKPRQFEIVAVHPGDASCDFYLEVSAALRRQLVAVRTIENPEKLPERKYVVAWTTDSSDYERTSR</sequence>
<dbReference type="PATRIC" id="fig|1618207.4.peg.2451"/>
<dbReference type="EMBL" id="CP011005">
    <property type="protein sequence ID" value="AJT42061.1"/>
    <property type="molecule type" value="Genomic_DNA"/>
</dbReference>
<dbReference type="SMART" id="SM00827">
    <property type="entry name" value="PKS_AT"/>
    <property type="match status" value="1"/>
</dbReference>
<dbReference type="InterPro" id="IPR014031">
    <property type="entry name" value="Ketoacyl_synth_C"/>
</dbReference>
<dbReference type="SUPFAM" id="SSF53901">
    <property type="entry name" value="Thiolase-like"/>
    <property type="match status" value="1"/>
</dbReference>
<keyword evidence="7" id="KW-1185">Reference proteome</keyword>
<dbReference type="RefSeq" id="WP_199921745.1">
    <property type="nucleotide sequence ID" value="NZ_CP011005.1"/>
</dbReference>
<dbReference type="GO" id="GO:0000287">
    <property type="term" value="F:magnesium ion binding"/>
    <property type="evidence" value="ECO:0007669"/>
    <property type="project" value="InterPro"/>
</dbReference>
<dbReference type="KEGG" id="ari:UM93_12080"/>
<dbReference type="InterPro" id="IPR014030">
    <property type="entry name" value="Ketoacyl_synth_N"/>
</dbReference>
<evidence type="ECO:0000313" key="6">
    <source>
        <dbReference type="EMBL" id="AJT42061.1"/>
    </source>
</evidence>
<dbReference type="Proteomes" id="UP000061839">
    <property type="component" value="Chromosome"/>
</dbReference>
<dbReference type="InterPro" id="IPR020841">
    <property type="entry name" value="PKS_Beta-ketoAc_synthase_dom"/>
</dbReference>
<dbReference type="GO" id="GO:0004315">
    <property type="term" value="F:3-oxoacyl-[acyl-carrier-protein] synthase activity"/>
    <property type="evidence" value="ECO:0007669"/>
    <property type="project" value="InterPro"/>
</dbReference>
<dbReference type="CDD" id="cd00833">
    <property type="entry name" value="PKS"/>
    <property type="match status" value="1"/>
</dbReference>
<dbReference type="InterPro" id="IPR001227">
    <property type="entry name" value="Ac_transferase_dom_sf"/>
</dbReference>
<dbReference type="PROSITE" id="PS52004">
    <property type="entry name" value="KS3_2"/>
    <property type="match status" value="1"/>
</dbReference>
<dbReference type="STRING" id="1618207.UM93_12080"/>
<dbReference type="Pfam" id="PF02801">
    <property type="entry name" value="Ketoacyl-synt_C"/>
    <property type="match status" value="1"/>
</dbReference>
<accession>A0A0D4C147</accession>
<reference evidence="6 7" key="1">
    <citation type="journal article" date="2015" name="Genome Announc.">
        <title>Complete Genome Sequencing of Protease-Producing Novel Arthrobacter sp. Strain IHBB 11108 Using PacBio Single-Molecule Real-Time Sequencing Technology.</title>
        <authorList>
            <person name="Kiran S."/>
            <person name="Swarnkar M.K."/>
            <person name="Pal M."/>
            <person name="Thakur R."/>
            <person name="Tewari R."/>
            <person name="Singh A.K."/>
            <person name="Gulati A."/>
        </authorList>
    </citation>
    <scope>NUCLEOTIDE SEQUENCE [LARGE SCALE GENOMIC DNA]</scope>
    <source>
        <strain evidence="6 7">IHBB 11108</strain>
    </source>
</reference>
<dbReference type="InterPro" id="IPR014043">
    <property type="entry name" value="Acyl_transferase_dom"/>
</dbReference>
<proteinExistence type="predicted"/>
<dbReference type="Gene3D" id="3.40.47.10">
    <property type="match status" value="1"/>
</dbReference>
<dbReference type="InterPro" id="IPR018201">
    <property type="entry name" value="Ketoacyl_synth_AS"/>
</dbReference>
<dbReference type="GO" id="GO:0008897">
    <property type="term" value="F:holo-[acyl-carrier-protein] synthase activity"/>
    <property type="evidence" value="ECO:0007669"/>
    <property type="project" value="InterPro"/>
</dbReference>
<evidence type="ECO:0000256" key="1">
    <source>
        <dbReference type="ARBA" id="ARBA00022450"/>
    </source>
</evidence>
<dbReference type="PANTHER" id="PTHR43074:SF1">
    <property type="entry name" value="BETA-KETOACYL SYNTHASE FAMILY PROTEIN-RELATED"/>
    <property type="match status" value="1"/>
</dbReference>
<dbReference type="SUPFAM" id="SSF56214">
    <property type="entry name" value="4'-phosphopantetheinyl transferase"/>
    <property type="match status" value="1"/>
</dbReference>
<dbReference type="Gene3D" id="3.90.470.20">
    <property type="entry name" value="4'-phosphopantetheinyl transferase domain"/>
    <property type="match status" value="2"/>
</dbReference>
<dbReference type="InterPro" id="IPR037143">
    <property type="entry name" value="4-PPantetheinyl_Trfase_dom_sf"/>
</dbReference>
<dbReference type="InterPro" id="IPR008278">
    <property type="entry name" value="4-PPantetheinyl_Trfase_dom"/>
</dbReference>
<dbReference type="Gene3D" id="3.10.129.110">
    <property type="entry name" value="Polyketide synthase dehydratase"/>
    <property type="match status" value="1"/>
</dbReference>
<dbReference type="Pfam" id="PF00698">
    <property type="entry name" value="Acyl_transf_1"/>
    <property type="match status" value="1"/>
</dbReference>
<evidence type="ECO:0000256" key="3">
    <source>
        <dbReference type="ARBA" id="ARBA00022679"/>
    </source>
</evidence>
<keyword evidence="3" id="KW-0808">Transferase</keyword>
<dbReference type="SUPFAM" id="SSF54637">
    <property type="entry name" value="Thioesterase/thiol ester dehydrase-isomerase"/>
    <property type="match status" value="1"/>
</dbReference>
<keyword evidence="1" id="KW-0596">Phosphopantetheine</keyword>
<dbReference type="HOGENOM" id="CLU_000022_31_5_11"/>
<dbReference type="PROSITE" id="PS00606">
    <property type="entry name" value="KS3_1"/>
    <property type="match status" value="1"/>
</dbReference>
<dbReference type="PANTHER" id="PTHR43074">
    <property type="entry name" value="OMEGA-3 POLYUNSATURATED FATTY ACID SYNTHASE PFAB-RELATED"/>
    <property type="match status" value="1"/>
</dbReference>